<feature type="transmembrane region" description="Helical" evidence="2">
    <location>
        <begin position="12"/>
        <end position="30"/>
    </location>
</feature>
<feature type="transmembrane region" description="Helical" evidence="2">
    <location>
        <begin position="146"/>
        <end position="169"/>
    </location>
</feature>
<gene>
    <name evidence="3" type="primary">sbmA</name>
    <name evidence="3" type="ORF">JEQ47_04435</name>
</gene>
<evidence type="ECO:0000313" key="3">
    <source>
        <dbReference type="EMBL" id="MBJ3783962.1"/>
    </source>
</evidence>
<dbReference type="RefSeq" id="WP_198875171.1">
    <property type="nucleotide sequence ID" value="NZ_JAEKMH010000001.1"/>
</dbReference>
<sequence>MFRSFFPNPRLFFTAALAWTVLAMIIWFTVGPQLSNVISLAPWLAQVPTEANPDVFLTADKVWLYQYVLMAGYLFCIPWYWLGDNRRWYWWSVVGTVTIVEVVFFDVQASAWMNAWYGEFYNMFQGALTTPGSVSLDTIYGELSTVLYVLLPRIAILVLNAFFIAHYLFRWRRAMTFFYMSHWPKVRGVEGASQRIQEDAQRFANIVEGLAVSFVGSIMTLLVFLPLLWELSANITELPIVGPVNGSLVWVALVSASAGTILLGLVGFKLPGLEFQNQRVEAAFRKELVYGEDHHDRARPLSTKEFFLGVQRNYFRLYGHYLYFNVARYVYLQGANFVPLIAMSPSIAAGALTFGLFQQVSNAFDQVDSSFRFLANSWTTIISLISVYKRLRTFEANIPPGAISGVDYDDPRYLATDAEFEPLPTDRDGGKEGVPAGL</sequence>
<feature type="transmembrane region" description="Helical" evidence="2">
    <location>
        <begin position="337"/>
        <end position="357"/>
    </location>
</feature>
<keyword evidence="2" id="KW-1133">Transmembrane helix</keyword>
<dbReference type="AlphaFoldDB" id="A0A934MGH7"/>
<evidence type="ECO:0000256" key="2">
    <source>
        <dbReference type="SAM" id="Phobius"/>
    </source>
</evidence>
<comment type="caution">
    <text evidence="3">The sequence shown here is derived from an EMBL/GenBank/DDBJ whole genome shotgun (WGS) entry which is preliminary data.</text>
</comment>
<feature type="transmembrane region" description="Helical" evidence="2">
    <location>
        <begin position="63"/>
        <end position="82"/>
    </location>
</feature>
<dbReference type="GO" id="GO:0016020">
    <property type="term" value="C:membrane"/>
    <property type="evidence" value="ECO:0007669"/>
    <property type="project" value="InterPro"/>
</dbReference>
<evidence type="ECO:0000256" key="1">
    <source>
        <dbReference type="SAM" id="MobiDB-lite"/>
    </source>
</evidence>
<keyword evidence="2" id="KW-0472">Membrane</keyword>
<feature type="transmembrane region" description="Helical" evidence="2">
    <location>
        <begin position="248"/>
        <end position="268"/>
    </location>
</feature>
<proteinExistence type="predicted"/>
<keyword evidence="2" id="KW-0812">Transmembrane</keyword>
<name>A0A934MGH7_9HYPH</name>
<reference evidence="3" key="1">
    <citation type="submission" date="2020-12" db="EMBL/GenBank/DDBJ databases">
        <title>Devosia sp. MSA67 isolated from Mo River.</title>
        <authorList>
            <person name="Ma F."/>
            <person name="Zi Z."/>
        </authorList>
    </citation>
    <scope>NUCLEOTIDE SEQUENCE</scope>
    <source>
        <strain evidence="3">MSA67</strain>
    </source>
</reference>
<dbReference type="NCBIfam" id="NF008306">
    <property type="entry name" value="PRK11098.1"/>
    <property type="match status" value="1"/>
</dbReference>
<feature type="transmembrane region" description="Helical" evidence="2">
    <location>
        <begin position="369"/>
        <end position="388"/>
    </location>
</feature>
<dbReference type="EMBL" id="JAEKMH010000001">
    <property type="protein sequence ID" value="MBJ3783962.1"/>
    <property type="molecule type" value="Genomic_DNA"/>
</dbReference>
<accession>A0A934MGH7</accession>
<dbReference type="GO" id="GO:0015833">
    <property type="term" value="P:peptide transport"/>
    <property type="evidence" value="ECO:0007669"/>
    <property type="project" value="InterPro"/>
</dbReference>
<feature type="region of interest" description="Disordered" evidence="1">
    <location>
        <begin position="419"/>
        <end position="438"/>
    </location>
</feature>
<feature type="transmembrane region" description="Helical" evidence="2">
    <location>
        <begin position="89"/>
        <end position="113"/>
    </location>
</feature>
<evidence type="ECO:0000313" key="4">
    <source>
        <dbReference type="Proteomes" id="UP000602124"/>
    </source>
</evidence>
<dbReference type="Pfam" id="PF05992">
    <property type="entry name" value="SbmA_BacA"/>
    <property type="match status" value="1"/>
</dbReference>
<dbReference type="Proteomes" id="UP000602124">
    <property type="component" value="Unassembled WGS sequence"/>
</dbReference>
<organism evidence="3 4">
    <name type="scientific">Devosia sediminis</name>
    <dbReference type="NCBI Taxonomy" id="2798801"/>
    <lineage>
        <taxon>Bacteria</taxon>
        <taxon>Pseudomonadati</taxon>
        <taxon>Pseudomonadota</taxon>
        <taxon>Alphaproteobacteria</taxon>
        <taxon>Hyphomicrobiales</taxon>
        <taxon>Devosiaceae</taxon>
        <taxon>Devosia</taxon>
    </lineage>
</organism>
<keyword evidence="4" id="KW-1185">Reference proteome</keyword>
<feature type="transmembrane region" description="Helical" evidence="2">
    <location>
        <begin position="203"/>
        <end position="228"/>
    </location>
</feature>
<dbReference type="InterPro" id="IPR009248">
    <property type="entry name" value="SbmA_BacA"/>
</dbReference>
<dbReference type="GO" id="GO:1904680">
    <property type="term" value="F:peptide transmembrane transporter activity"/>
    <property type="evidence" value="ECO:0007669"/>
    <property type="project" value="InterPro"/>
</dbReference>
<protein>
    <submittedName>
        <fullName evidence="3">Peptide antibiotic transporter SbmA</fullName>
    </submittedName>
</protein>